<dbReference type="SUPFAM" id="SSF56801">
    <property type="entry name" value="Acetyl-CoA synthetase-like"/>
    <property type="match status" value="1"/>
</dbReference>
<feature type="domain" description="AMP-binding enzyme C-terminal" evidence="4">
    <location>
        <begin position="459"/>
        <end position="535"/>
    </location>
</feature>
<protein>
    <submittedName>
        <fullName evidence="5">Acyl-CoA synthetase (AMP-forming)/AMP-acid ligase II</fullName>
    </submittedName>
</protein>
<dbReference type="EMBL" id="FWXY01000033">
    <property type="protein sequence ID" value="SMD09734.1"/>
    <property type="molecule type" value="Genomic_DNA"/>
</dbReference>
<sequence length="549" mass="61703">MILASSKNIKKYTDMGIYNEETLIDCFKKNVMANPHGECLVDPPNRKSLNGYDPERLTYEAFDRAVDATAEALVEKGIEKDDVIMVQLPNSWELAMLYLAIARTGAIITPSPVMWRKAELEYIARQTDAKAFITLEIFNKFNHYEMGKVLQADNPSLEFLFSLEDIRTMAKGPVTGKLDDIRINANDIFTICWTSGTEAKPKGCPLSHNNWKGTFWIQDTAGFKAGDIFLTAGPLVNLGAVGTAMIPWIIVGGKLVLHHPFDPAVFIKQIIAEKPNYTLLVPAIINAIVKHPRVDDFDFSSLRRITVGSAPPSILSMREFKRRWDVEIGNIWGQNEGTGIISGLEDTPEMEKRVDHFPRFGAPDVAWYSRAANCTKIKIIDADGKELTKVGEIGELVYKGPGVMAGYYKNPEVTRNSFTEDGFFKSGDQFKIREGNYISFYEREKDIIIRGGFNISSQEIENYLLLYPKIQDAAVVSMPDEVLGERMCVYVVPSPGENVSLEEIVAHLSENGIAKYKYPERVEIIDTLPRNPVGKLLKKELRNDIRSKM</sequence>
<reference evidence="5 6" key="1">
    <citation type="submission" date="2017-04" db="EMBL/GenBank/DDBJ databases">
        <authorList>
            <person name="Afonso C.L."/>
            <person name="Miller P.J."/>
            <person name="Scott M.A."/>
            <person name="Spackman E."/>
            <person name="Goraichik I."/>
            <person name="Dimitrov K.M."/>
            <person name="Suarez D.L."/>
            <person name="Swayne D.E."/>
        </authorList>
    </citation>
    <scope>NUCLEOTIDE SEQUENCE [LARGE SCALE GENOMIC DNA]</scope>
    <source>
        <strain evidence="5 6">DSM 3385</strain>
    </source>
</reference>
<dbReference type="Gene3D" id="3.40.50.12780">
    <property type="entry name" value="N-terminal domain of ligase-like"/>
    <property type="match status" value="1"/>
</dbReference>
<keyword evidence="6" id="KW-1185">Reference proteome</keyword>
<dbReference type="Pfam" id="PF00501">
    <property type="entry name" value="AMP-binding"/>
    <property type="match status" value="1"/>
</dbReference>
<evidence type="ECO:0000313" key="5">
    <source>
        <dbReference type="EMBL" id="SMD09734.1"/>
    </source>
</evidence>
<evidence type="ECO:0000256" key="1">
    <source>
        <dbReference type="ARBA" id="ARBA00006432"/>
    </source>
</evidence>
<dbReference type="InterPro" id="IPR025110">
    <property type="entry name" value="AMP-bd_C"/>
</dbReference>
<keyword evidence="2 5" id="KW-0436">Ligase</keyword>
<proteinExistence type="inferred from homology"/>
<dbReference type="RefSeq" id="WP_084071588.1">
    <property type="nucleotide sequence ID" value="NZ_FWXY01000033.1"/>
</dbReference>
<dbReference type="FunFam" id="3.30.300.30:FF:000008">
    <property type="entry name" value="2,3-dihydroxybenzoate-AMP ligase"/>
    <property type="match status" value="1"/>
</dbReference>
<comment type="similarity">
    <text evidence="1">Belongs to the ATP-dependent AMP-binding enzyme family.</text>
</comment>
<dbReference type="Pfam" id="PF13193">
    <property type="entry name" value="AMP-binding_C"/>
    <property type="match status" value="1"/>
</dbReference>
<organism evidence="5 6">
    <name type="scientific">Desulfocicer vacuolatum DSM 3385</name>
    <dbReference type="NCBI Taxonomy" id="1121400"/>
    <lineage>
        <taxon>Bacteria</taxon>
        <taxon>Pseudomonadati</taxon>
        <taxon>Thermodesulfobacteriota</taxon>
        <taxon>Desulfobacteria</taxon>
        <taxon>Desulfobacterales</taxon>
        <taxon>Desulfobacteraceae</taxon>
        <taxon>Desulfocicer</taxon>
    </lineage>
</organism>
<dbReference type="GO" id="GO:0016405">
    <property type="term" value="F:CoA-ligase activity"/>
    <property type="evidence" value="ECO:0007669"/>
    <property type="project" value="TreeGrafter"/>
</dbReference>
<dbReference type="STRING" id="1121400.SAMN02746065_1336"/>
<evidence type="ECO:0000313" key="6">
    <source>
        <dbReference type="Proteomes" id="UP000192418"/>
    </source>
</evidence>
<dbReference type="InterPro" id="IPR045851">
    <property type="entry name" value="AMP-bd_C_sf"/>
</dbReference>
<dbReference type="PANTHER" id="PTHR24096">
    <property type="entry name" value="LONG-CHAIN-FATTY-ACID--COA LIGASE"/>
    <property type="match status" value="1"/>
</dbReference>
<evidence type="ECO:0000256" key="2">
    <source>
        <dbReference type="ARBA" id="ARBA00022598"/>
    </source>
</evidence>
<dbReference type="PANTHER" id="PTHR24096:SF267">
    <property type="entry name" value="MALONATE--COA LIGASE ACSF3, MITOCHONDRIAL"/>
    <property type="match status" value="1"/>
</dbReference>
<gene>
    <name evidence="5" type="ORF">SAMN02746065_1336</name>
</gene>
<evidence type="ECO:0000259" key="4">
    <source>
        <dbReference type="Pfam" id="PF13193"/>
    </source>
</evidence>
<dbReference type="Gene3D" id="3.30.300.30">
    <property type="match status" value="1"/>
</dbReference>
<evidence type="ECO:0000259" key="3">
    <source>
        <dbReference type="Pfam" id="PF00501"/>
    </source>
</evidence>
<dbReference type="AlphaFoldDB" id="A0A1W2EJ84"/>
<feature type="domain" description="AMP-dependent synthetase/ligase" evidence="3">
    <location>
        <begin position="44"/>
        <end position="408"/>
    </location>
</feature>
<dbReference type="Proteomes" id="UP000192418">
    <property type="component" value="Unassembled WGS sequence"/>
</dbReference>
<dbReference type="InterPro" id="IPR000873">
    <property type="entry name" value="AMP-dep_synth/lig_dom"/>
</dbReference>
<dbReference type="InterPro" id="IPR042099">
    <property type="entry name" value="ANL_N_sf"/>
</dbReference>
<dbReference type="OrthoDB" id="9803968at2"/>
<accession>A0A1W2EJ84</accession>
<name>A0A1W2EJ84_9BACT</name>